<keyword evidence="2" id="KW-0031">Aminopeptidase</keyword>
<feature type="domain" description="Peptidase M24" evidence="1">
    <location>
        <begin position="114"/>
        <end position="222"/>
    </location>
</feature>
<gene>
    <name evidence="2" type="primary">map_2</name>
    <name evidence="2" type="ORF">NCTC12965_06393</name>
</gene>
<dbReference type="InterPro" id="IPR036005">
    <property type="entry name" value="Creatinase/aminopeptidase-like"/>
</dbReference>
<dbReference type="SUPFAM" id="SSF55920">
    <property type="entry name" value="Creatinase/aminopeptidase"/>
    <property type="match status" value="1"/>
</dbReference>
<protein>
    <submittedName>
        <fullName evidence="2">Methionine aminopeptidase</fullName>
        <ecNumber evidence="2">3.4.11.18</ecNumber>
    </submittedName>
</protein>
<keyword evidence="2" id="KW-0378">Hydrolase</keyword>
<dbReference type="GO" id="GO:0005829">
    <property type="term" value="C:cytosol"/>
    <property type="evidence" value="ECO:0007669"/>
    <property type="project" value="TreeGrafter"/>
</dbReference>
<reference evidence="2" key="1">
    <citation type="submission" date="2019-05" db="EMBL/GenBank/DDBJ databases">
        <authorList>
            <consortium name="Pathogen Informatics"/>
        </authorList>
    </citation>
    <scope>NUCLEOTIDE SEQUENCE [LARGE SCALE GENOMIC DNA]</scope>
    <source>
        <strain evidence="2">NCTC12965</strain>
    </source>
</reference>
<dbReference type="Pfam" id="PF11903">
    <property type="entry name" value="ParD_like"/>
    <property type="match status" value="1"/>
</dbReference>
<dbReference type="Gene3D" id="3.90.230.10">
    <property type="entry name" value="Creatinase/methionine aminopeptidase superfamily"/>
    <property type="match status" value="1"/>
</dbReference>
<dbReference type="GO" id="GO:0004239">
    <property type="term" value="F:initiator methionyl aminopeptidase activity"/>
    <property type="evidence" value="ECO:0007669"/>
    <property type="project" value="UniProtKB-EC"/>
</dbReference>
<dbReference type="PANTHER" id="PTHR43330">
    <property type="entry name" value="METHIONINE AMINOPEPTIDASE"/>
    <property type="match status" value="1"/>
</dbReference>
<accession>A0A4U9W247</accession>
<evidence type="ECO:0000259" key="1">
    <source>
        <dbReference type="Pfam" id="PF00557"/>
    </source>
</evidence>
<dbReference type="AlphaFoldDB" id="A0A4U9W247"/>
<proteinExistence type="predicted"/>
<sequence length="248" mass="27641">MTIRPKMPAPQNAKPTASKTYTLRILFAYGVCYGDLVKISETLHDDLRLASLTMSRSINAQAEHWIRIGMLAELNPELTYPQLVKKMMKDNALTLKEIVGLKDIVIKTPQEIAIMRHSGALLAKVFAMLDEVICEGITTMEINDRTEAFIVNELKSRPASKGQYDFPYVLNTSIDEVICHGIPSASKILRSGMIVNVDITLENNGFIADSSKMYCIGQNHPARQAPGQQCLRVNVARHSGCETRCYAR</sequence>
<name>A0A4U9W247_SERFO</name>
<evidence type="ECO:0000313" key="2">
    <source>
        <dbReference type="EMBL" id="VTR52564.1"/>
    </source>
</evidence>
<dbReference type="InterPro" id="IPR021831">
    <property type="entry name" value="ParD-like"/>
</dbReference>
<organism evidence="2">
    <name type="scientific">Serratia fonticola</name>
    <dbReference type="NCBI Taxonomy" id="47917"/>
    <lineage>
        <taxon>Bacteria</taxon>
        <taxon>Pseudomonadati</taxon>
        <taxon>Pseudomonadota</taxon>
        <taxon>Gammaproteobacteria</taxon>
        <taxon>Enterobacterales</taxon>
        <taxon>Yersiniaceae</taxon>
        <taxon>Serratia</taxon>
    </lineage>
</organism>
<dbReference type="Pfam" id="PF00557">
    <property type="entry name" value="Peptidase_M24"/>
    <property type="match status" value="1"/>
</dbReference>
<dbReference type="EMBL" id="CABEEZ010000126">
    <property type="protein sequence ID" value="VTR52564.1"/>
    <property type="molecule type" value="Genomic_DNA"/>
</dbReference>
<dbReference type="EC" id="3.4.11.18" evidence="2"/>
<dbReference type="InterPro" id="IPR000994">
    <property type="entry name" value="Pept_M24"/>
</dbReference>
<dbReference type="PANTHER" id="PTHR43330:SF27">
    <property type="entry name" value="METHIONINE AMINOPEPTIDASE"/>
    <property type="match status" value="1"/>
</dbReference>
<keyword evidence="2" id="KW-0645">Protease</keyword>
<dbReference type="GO" id="GO:0070006">
    <property type="term" value="F:metalloaminopeptidase activity"/>
    <property type="evidence" value="ECO:0007669"/>
    <property type="project" value="TreeGrafter"/>
</dbReference>